<dbReference type="Proteomes" id="UP000051643">
    <property type="component" value="Unassembled WGS sequence"/>
</dbReference>
<gene>
    <name evidence="2" type="ORF">APR42_12775</name>
</gene>
<evidence type="ECO:0000313" key="2">
    <source>
        <dbReference type="EMBL" id="KRG30061.1"/>
    </source>
</evidence>
<keyword evidence="1" id="KW-0472">Membrane</keyword>
<sequence>MKNFFIENKKAIYGGIVATLFTGLGVFLLGQLSGYEAKQLINSSHQGLNMLCNTIILASATILTLLLTLLGISTGTDSRLKSEHYYQVLDIAKLDTILLIGSLIMFQLFNIPITKADNVPITWYSNVYWFSLILSSILSGIMITVVLMLYSTVTNIIHIVGLKNDHRLITKEKEKRAS</sequence>
<keyword evidence="1" id="KW-0812">Transmembrane</keyword>
<dbReference type="RefSeq" id="WP_057480669.1">
    <property type="nucleotide sequence ID" value="NZ_BMWR01000006.1"/>
</dbReference>
<organism evidence="2 3">
    <name type="scientific">Salegentibacter mishustinae</name>
    <dbReference type="NCBI Taxonomy" id="270918"/>
    <lineage>
        <taxon>Bacteria</taxon>
        <taxon>Pseudomonadati</taxon>
        <taxon>Bacteroidota</taxon>
        <taxon>Flavobacteriia</taxon>
        <taxon>Flavobacteriales</taxon>
        <taxon>Flavobacteriaceae</taxon>
        <taxon>Salegentibacter</taxon>
    </lineage>
</organism>
<reference evidence="2" key="1">
    <citation type="submission" date="2015-10" db="EMBL/GenBank/DDBJ databases">
        <title>Draft genome sequence of Salegentibacter mishustinae KCTC 12263.</title>
        <authorList>
            <person name="Lin W."/>
            <person name="Zheng Q."/>
        </authorList>
    </citation>
    <scope>NUCLEOTIDE SEQUENCE [LARGE SCALE GENOMIC DNA]</scope>
    <source>
        <strain evidence="2">KCTC 12263</strain>
    </source>
</reference>
<dbReference type="OrthoDB" id="1444868at2"/>
<protein>
    <submittedName>
        <fullName evidence="2">Uncharacterized protein</fullName>
    </submittedName>
</protein>
<dbReference type="STRING" id="270918.APR42_12775"/>
<feature type="transmembrane region" description="Helical" evidence="1">
    <location>
        <begin position="47"/>
        <end position="70"/>
    </location>
</feature>
<feature type="transmembrane region" description="Helical" evidence="1">
    <location>
        <begin position="129"/>
        <end position="150"/>
    </location>
</feature>
<comment type="caution">
    <text evidence="2">The sequence shown here is derived from an EMBL/GenBank/DDBJ whole genome shotgun (WGS) entry which is preliminary data.</text>
</comment>
<accession>A0A0Q9ZAJ8</accession>
<keyword evidence="3" id="KW-1185">Reference proteome</keyword>
<feature type="transmembrane region" description="Helical" evidence="1">
    <location>
        <begin position="91"/>
        <end position="109"/>
    </location>
</feature>
<evidence type="ECO:0000256" key="1">
    <source>
        <dbReference type="SAM" id="Phobius"/>
    </source>
</evidence>
<dbReference type="AlphaFoldDB" id="A0A0Q9ZAJ8"/>
<feature type="transmembrane region" description="Helical" evidence="1">
    <location>
        <begin position="12"/>
        <end position="35"/>
    </location>
</feature>
<evidence type="ECO:0000313" key="3">
    <source>
        <dbReference type="Proteomes" id="UP000051643"/>
    </source>
</evidence>
<dbReference type="EMBL" id="LKTP01000002">
    <property type="protein sequence ID" value="KRG30061.1"/>
    <property type="molecule type" value="Genomic_DNA"/>
</dbReference>
<proteinExistence type="predicted"/>
<keyword evidence="1" id="KW-1133">Transmembrane helix</keyword>
<name>A0A0Q9ZAJ8_9FLAO</name>